<protein>
    <recommendedName>
        <fullName evidence="11">Exosortase A</fullName>
    </recommendedName>
</protein>
<evidence type="ECO:0000256" key="3">
    <source>
        <dbReference type="ARBA" id="ARBA00022670"/>
    </source>
</evidence>
<dbReference type="GO" id="GO:0006508">
    <property type="term" value="P:proteolysis"/>
    <property type="evidence" value="ECO:0007669"/>
    <property type="project" value="UniProtKB-KW"/>
</dbReference>
<feature type="transmembrane region" description="Helical" evidence="8">
    <location>
        <begin position="317"/>
        <end position="342"/>
    </location>
</feature>
<organism evidence="9 10">
    <name type="scientific">Erythrobacter longus</name>
    <dbReference type="NCBI Taxonomy" id="1044"/>
    <lineage>
        <taxon>Bacteria</taxon>
        <taxon>Pseudomonadati</taxon>
        <taxon>Pseudomonadota</taxon>
        <taxon>Alphaproteobacteria</taxon>
        <taxon>Sphingomonadales</taxon>
        <taxon>Erythrobacteraceae</taxon>
        <taxon>Erythrobacter/Porphyrobacter group</taxon>
        <taxon>Erythrobacter</taxon>
    </lineage>
</organism>
<dbReference type="NCBIfam" id="TIGR02602">
    <property type="entry name" value="8TM_EpsH"/>
    <property type="match status" value="1"/>
</dbReference>
<evidence type="ECO:0000256" key="4">
    <source>
        <dbReference type="ARBA" id="ARBA00022692"/>
    </source>
</evidence>
<feature type="transmembrane region" description="Helical" evidence="8">
    <location>
        <begin position="86"/>
        <end position="104"/>
    </location>
</feature>
<evidence type="ECO:0000313" key="9">
    <source>
        <dbReference type="EMBL" id="KEO91565.1"/>
    </source>
</evidence>
<comment type="caution">
    <text evidence="9">The sequence shown here is derived from an EMBL/GenBank/DDBJ whole genome shotgun (WGS) entry which is preliminary data.</text>
</comment>
<feature type="transmembrane region" description="Helical" evidence="8">
    <location>
        <begin position="160"/>
        <end position="179"/>
    </location>
</feature>
<feature type="transmembrane region" description="Helical" evidence="8">
    <location>
        <begin position="26"/>
        <end position="46"/>
    </location>
</feature>
<dbReference type="Proteomes" id="UP000027647">
    <property type="component" value="Unassembled WGS sequence"/>
</dbReference>
<dbReference type="InterPro" id="IPR017540">
    <property type="entry name" value="Exosortase-1"/>
</dbReference>
<dbReference type="EMBL" id="JMIW01000001">
    <property type="protein sequence ID" value="KEO91565.1"/>
    <property type="molecule type" value="Genomic_DNA"/>
</dbReference>
<comment type="subcellular location">
    <subcellularLocation>
        <location evidence="1">Cell membrane</location>
        <topology evidence="1">Multi-pass membrane protein</topology>
    </subcellularLocation>
</comment>
<keyword evidence="2" id="KW-1003">Cell membrane</keyword>
<evidence type="ECO:0000256" key="6">
    <source>
        <dbReference type="ARBA" id="ARBA00022989"/>
    </source>
</evidence>
<reference evidence="9 10" key="1">
    <citation type="submission" date="2014-04" db="EMBL/GenBank/DDBJ databases">
        <title>A comprehensive comparison of genomes of Erythrobacter spp. strains.</title>
        <authorList>
            <person name="Zheng Q."/>
        </authorList>
    </citation>
    <scope>NUCLEOTIDE SEQUENCE [LARGE SCALE GENOMIC DNA]</scope>
    <source>
        <strain evidence="9 10">DSM 6997</strain>
    </source>
</reference>
<dbReference type="STRING" id="1044.EH31_02535"/>
<feature type="transmembrane region" description="Helical" evidence="8">
    <location>
        <begin position="225"/>
        <end position="245"/>
    </location>
</feature>
<dbReference type="GO" id="GO:0008233">
    <property type="term" value="F:peptidase activity"/>
    <property type="evidence" value="ECO:0007669"/>
    <property type="project" value="UniProtKB-KW"/>
</dbReference>
<feature type="transmembrane region" description="Helical" evidence="8">
    <location>
        <begin position="265"/>
        <end position="286"/>
    </location>
</feature>
<dbReference type="NCBIfam" id="TIGR04178">
    <property type="entry name" value="exo_archaeo"/>
    <property type="match status" value="1"/>
</dbReference>
<feature type="transmembrane region" description="Helical" evidence="8">
    <location>
        <begin position="58"/>
        <end position="74"/>
    </location>
</feature>
<dbReference type="AlphaFoldDB" id="A0A074MFJ3"/>
<gene>
    <name evidence="9" type="ORF">EH31_02535</name>
</gene>
<proteinExistence type="predicted"/>
<keyword evidence="4 8" id="KW-0812">Transmembrane</keyword>
<feature type="transmembrane region" description="Helical" evidence="8">
    <location>
        <begin position="124"/>
        <end position="148"/>
    </location>
</feature>
<evidence type="ECO:0000256" key="2">
    <source>
        <dbReference type="ARBA" id="ARBA00022475"/>
    </source>
</evidence>
<keyword evidence="3" id="KW-0645">Protease</keyword>
<dbReference type="GO" id="GO:0005886">
    <property type="term" value="C:plasma membrane"/>
    <property type="evidence" value="ECO:0007669"/>
    <property type="project" value="UniProtKB-SubCell"/>
</dbReference>
<evidence type="ECO:0000256" key="7">
    <source>
        <dbReference type="ARBA" id="ARBA00023136"/>
    </source>
</evidence>
<feature type="transmembrane region" description="Helical" evidence="8">
    <location>
        <begin position="199"/>
        <end position="218"/>
    </location>
</feature>
<accession>A0A074MFJ3</accession>
<dbReference type="InterPro" id="IPR026392">
    <property type="entry name" value="Exo/Archaeosortase_dom"/>
</dbReference>
<sequence length="343" mass="37086">MPHEASLQNISTPSSPGRLSKAWREAIALLVFGVLALLTVTMREWVEMVHQWWNIDTYSHILLVPIIIGWLIALKVGELAKVDPRPWLPGLLVLAAGLGLWLVGRVSGANLIAHAGAVGALQGLAITALGPRVSTVIALPLCFGVFLVPFGDEIIEPLQVITAHIAIVLTKWSGIPAQFDGIYIDTPVGLFVVAEACSGVRFLIAMVTLAVLVAFTRFTKWSHRIAFMAVSIIVPIIANGIRAWGTIYIAQSQGVEFAAGFDHVFYGWFFFAFVVALILGLAWRFFDREPEDYGWTAVEVDRLTSSPLLNSGFTRPIVVLAGVLTLCVCAGVTAMIAAQATIS</sequence>
<name>A0A074MFJ3_ERYLO</name>
<evidence type="ECO:0000256" key="5">
    <source>
        <dbReference type="ARBA" id="ARBA00022801"/>
    </source>
</evidence>
<dbReference type="eggNOG" id="COG1269">
    <property type="taxonomic scope" value="Bacteria"/>
</dbReference>
<dbReference type="NCBIfam" id="TIGR03109">
    <property type="entry name" value="exosort_XrtA"/>
    <property type="match status" value="1"/>
</dbReference>
<evidence type="ECO:0000313" key="10">
    <source>
        <dbReference type="Proteomes" id="UP000027647"/>
    </source>
</evidence>
<evidence type="ECO:0000256" key="8">
    <source>
        <dbReference type="SAM" id="Phobius"/>
    </source>
</evidence>
<keyword evidence="10" id="KW-1185">Reference proteome</keyword>
<keyword evidence="6 8" id="KW-1133">Transmembrane helix</keyword>
<keyword evidence="7 8" id="KW-0472">Membrane</keyword>
<dbReference type="InterPro" id="IPR013426">
    <property type="entry name" value="EpsH-like"/>
</dbReference>
<evidence type="ECO:0000256" key="1">
    <source>
        <dbReference type="ARBA" id="ARBA00004651"/>
    </source>
</evidence>
<dbReference type="RefSeq" id="WP_169738762.1">
    <property type="nucleotide sequence ID" value="NZ_JMIW01000001.1"/>
</dbReference>
<dbReference type="InterPro" id="IPR019127">
    <property type="entry name" value="Exosortase"/>
</dbReference>
<keyword evidence="5" id="KW-0378">Hydrolase</keyword>
<dbReference type="Pfam" id="PF09721">
    <property type="entry name" value="Exosortase_EpsH"/>
    <property type="match status" value="1"/>
</dbReference>
<evidence type="ECO:0008006" key="11">
    <source>
        <dbReference type="Google" id="ProtNLM"/>
    </source>
</evidence>